<reference evidence="1" key="1">
    <citation type="submission" date="2022-05" db="EMBL/GenBank/DDBJ databases">
        <title>The Musa troglodytarum L. genome provides insights into the mechanism of non-climacteric behaviour and enrichment of carotenoids.</title>
        <authorList>
            <person name="Wang J."/>
        </authorList>
    </citation>
    <scope>NUCLEOTIDE SEQUENCE</scope>
    <source>
        <tissue evidence="1">Leaf</tissue>
    </source>
</reference>
<protein>
    <submittedName>
        <fullName evidence="1">Uncharacterized protein</fullName>
    </submittedName>
</protein>
<dbReference type="AlphaFoldDB" id="A0A9E7GXQ2"/>
<dbReference type="EMBL" id="CP097509">
    <property type="protein sequence ID" value="URE20192.1"/>
    <property type="molecule type" value="Genomic_DNA"/>
</dbReference>
<name>A0A9E7GXQ2_9LILI</name>
<sequence>MLDPFRFVATCYLNARDRERSRLSVVLIDAKGSDPLGFKCGVRVCWYLDPRLELGFSFGTTA</sequence>
<evidence type="ECO:0000313" key="1">
    <source>
        <dbReference type="EMBL" id="URE20192.1"/>
    </source>
</evidence>
<dbReference type="OrthoDB" id="550575at2759"/>
<dbReference type="Proteomes" id="UP001055439">
    <property type="component" value="Chromosome 7"/>
</dbReference>
<proteinExistence type="predicted"/>
<keyword evidence="2" id="KW-1185">Reference proteome</keyword>
<accession>A0A9E7GXQ2</accession>
<gene>
    <name evidence="1" type="ORF">MUK42_11399</name>
</gene>
<organism evidence="1 2">
    <name type="scientific">Musa troglodytarum</name>
    <name type="common">fe'i banana</name>
    <dbReference type="NCBI Taxonomy" id="320322"/>
    <lineage>
        <taxon>Eukaryota</taxon>
        <taxon>Viridiplantae</taxon>
        <taxon>Streptophyta</taxon>
        <taxon>Embryophyta</taxon>
        <taxon>Tracheophyta</taxon>
        <taxon>Spermatophyta</taxon>
        <taxon>Magnoliopsida</taxon>
        <taxon>Liliopsida</taxon>
        <taxon>Zingiberales</taxon>
        <taxon>Musaceae</taxon>
        <taxon>Musa</taxon>
    </lineage>
</organism>
<evidence type="ECO:0000313" key="2">
    <source>
        <dbReference type="Proteomes" id="UP001055439"/>
    </source>
</evidence>